<dbReference type="SMART" id="SM00248">
    <property type="entry name" value="ANK"/>
    <property type="match status" value="9"/>
</dbReference>
<feature type="repeat" description="ANK" evidence="3">
    <location>
        <begin position="347"/>
        <end position="379"/>
    </location>
</feature>
<feature type="compositionally biased region" description="Low complexity" evidence="4">
    <location>
        <begin position="43"/>
        <end position="61"/>
    </location>
</feature>
<dbReference type="EMBL" id="JAODUO010004567">
    <property type="protein sequence ID" value="KAK2143287.1"/>
    <property type="molecule type" value="Genomic_DNA"/>
</dbReference>
<dbReference type="InterPro" id="IPR036770">
    <property type="entry name" value="Ankyrin_rpt-contain_sf"/>
</dbReference>
<feature type="repeat" description="ANK" evidence="3">
    <location>
        <begin position="413"/>
        <end position="445"/>
    </location>
</feature>
<dbReference type="PANTHER" id="PTHR24126:SF14">
    <property type="entry name" value="ANK_REP_REGION DOMAIN-CONTAINING PROTEIN"/>
    <property type="match status" value="1"/>
</dbReference>
<gene>
    <name evidence="5" type="ORF">NP493_4581g00004</name>
</gene>
<keyword evidence="2 3" id="KW-0040">ANK repeat</keyword>
<dbReference type="PROSITE" id="PS50088">
    <property type="entry name" value="ANK_REPEAT"/>
    <property type="match status" value="6"/>
</dbReference>
<feature type="repeat" description="ANK" evidence="3">
    <location>
        <begin position="252"/>
        <end position="280"/>
    </location>
</feature>
<evidence type="ECO:0000256" key="2">
    <source>
        <dbReference type="ARBA" id="ARBA00023043"/>
    </source>
</evidence>
<feature type="compositionally biased region" description="Basic and acidic residues" evidence="4">
    <location>
        <begin position="18"/>
        <end position="28"/>
    </location>
</feature>
<dbReference type="AlphaFoldDB" id="A0AAD9MRP8"/>
<feature type="region of interest" description="Disordered" evidence="4">
    <location>
        <begin position="1"/>
        <end position="101"/>
    </location>
</feature>
<comment type="caution">
    <text evidence="5">The sequence shown here is derived from an EMBL/GenBank/DDBJ whole genome shotgun (WGS) entry which is preliminary data.</text>
</comment>
<evidence type="ECO:0000256" key="4">
    <source>
        <dbReference type="SAM" id="MobiDB-lite"/>
    </source>
</evidence>
<dbReference type="Proteomes" id="UP001209878">
    <property type="component" value="Unassembled WGS sequence"/>
</dbReference>
<name>A0AAD9MRP8_RIDPI</name>
<reference evidence="5" key="1">
    <citation type="journal article" date="2023" name="Mol. Biol. Evol.">
        <title>Third-Generation Sequencing Reveals the Adaptive Role of the Epigenome in Three Deep-Sea Polychaetes.</title>
        <authorList>
            <person name="Perez M."/>
            <person name="Aroh O."/>
            <person name="Sun Y."/>
            <person name="Lan Y."/>
            <person name="Juniper S.K."/>
            <person name="Young C.R."/>
            <person name="Angers B."/>
            <person name="Qian P.Y."/>
        </authorList>
    </citation>
    <scope>NUCLEOTIDE SEQUENCE</scope>
    <source>
        <strain evidence="5">R07B-5</strain>
    </source>
</reference>
<dbReference type="Pfam" id="PF00023">
    <property type="entry name" value="Ank"/>
    <property type="match status" value="1"/>
</dbReference>
<feature type="repeat" description="ANK" evidence="3">
    <location>
        <begin position="380"/>
        <end position="412"/>
    </location>
</feature>
<keyword evidence="6" id="KW-1185">Reference proteome</keyword>
<dbReference type="SUPFAM" id="SSF48403">
    <property type="entry name" value="Ankyrin repeat"/>
    <property type="match status" value="1"/>
</dbReference>
<evidence type="ECO:0000256" key="3">
    <source>
        <dbReference type="PROSITE-ProRule" id="PRU00023"/>
    </source>
</evidence>
<keyword evidence="1" id="KW-0677">Repeat</keyword>
<evidence type="ECO:0000313" key="6">
    <source>
        <dbReference type="Proteomes" id="UP001209878"/>
    </source>
</evidence>
<dbReference type="Gene3D" id="1.25.40.20">
    <property type="entry name" value="Ankyrin repeat-containing domain"/>
    <property type="match status" value="3"/>
</dbReference>
<dbReference type="InterPro" id="IPR002110">
    <property type="entry name" value="Ankyrin_rpt"/>
</dbReference>
<feature type="repeat" description="ANK" evidence="3">
    <location>
        <begin position="281"/>
        <end position="313"/>
    </location>
</feature>
<dbReference type="PANTHER" id="PTHR24126">
    <property type="entry name" value="ANKYRIN REPEAT, PH AND SEC7 DOMAIN CONTAINING PROTEIN SECG-RELATED"/>
    <property type="match status" value="1"/>
</dbReference>
<organism evidence="5 6">
    <name type="scientific">Ridgeia piscesae</name>
    <name type="common">Tubeworm</name>
    <dbReference type="NCBI Taxonomy" id="27915"/>
    <lineage>
        <taxon>Eukaryota</taxon>
        <taxon>Metazoa</taxon>
        <taxon>Spiralia</taxon>
        <taxon>Lophotrochozoa</taxon>
        <taxon>Annelida</taxon>
        <taxon>Polychaeta</taxon>
        <taxon>Sedentaria</taxon>
        <taxon>Canalipalpata</taxon>
        <taxon>Sabellida</taxon>
        <taxon>Siboglinidae</taxon>
        <taxon>Ridgeia</taxon>
    </lineage>
</organism>
<protein>
    <submittedName>
        <fullName evidence="5">Uncharacterized protein</fullName>
    </submittedName>
</protein>
<accession>A0AAD9MRP8</accession>
<dbReference type="PROSITE" id="PS50297">
    <property type="entry name" value="ANK_REP_REGION"/>
    <property type="match status" value="6"/>
</dbReference>
<dbReference type="Pfam" id="PF12796">
    <property type="entry name" value="Ank_2"/>
    <property type="match status" value="2"/>
</dbReference>
<feature type="repeat" description="ANK" evidence="3">
    <location>
        <begin position="314"/>
        <end position="346"/>
    </location>
</feature>
<dbReference type="PRINTS" id="PR01415">
    <property type="entry name" value="ANKYRIN"/>
</dbReference>
<sequence>MSGVQPPVAGQQCDTDTSDQHTDSDDHGQLTGGVRPAVDEPVRAGCSGRAAAASPLASAVSKGVESPAPVAGGGPNKGEPESSSNAVANSSTDNVTYSGESSMAEHETSCWTSFWRDRPVVFDEHAAVVDTSEESHHPHSSNKEYANVWHVPPPKNTNELSVGSTDCDDGRQGSSGEDRAAAMLAAIETNDIDRVCVLLLQGANVNRPYNSRSPLCVAAQAGHASLVDVLLATNTCVLDQPDLSDSVWHRHAVHYAAVRGHVGIVQKLITTGVDVNTRDGDNRTPLHWAATSGWVNVAEFLIANGASVNIVQKDGFSALHAATCLGHMHMCRFLLAEGAEVNRTDRDGWSPLHMATCYGHPEVVRLFLSSGAKVNQRTRDEETALHIAVDPANLDIIGDLISAGARLEGRNINGFTPFFDAVWRNKYTVCKYLIDMGADVNVKNNAGHSAMYIATVRAAKSFMKLIVAAGCDLQAEAWIRLGQVPVALTEHTELCDWLYSYTSQPHMLQTVACLIIRKCLRSNITAKVVLLPVPDRLKNFIALRYL</sequence>
<proteinExistence type="predicted"/>
<evidence type="ECO:0000256" key="1">
    <source>
        <dbReference type="ARBA" id="ARBA00022737"/>
    </source>
</evidence>
<evidence type="ECO:0000313" key="5">
    <source>
        <dbReference type="EMBL" id="KAK2143287.1"/>
    </source>
</evidence>
<feature type="region of interest" description="Disordered" evidence="4">
    <location>
        <begin position="130"/>
        <end position="149"/>
    </location>
</feature>
<feature type="compositionally biased region" description="Polar residues" evidence="4">
    <location>
        <begin position="81"/>
        <end position="101"/>
    </location>
</feature>